<gene>
    <name evidence="1" type="ORF">MLD38_027002</name>
</gene>
<proteinExistence type="predicted"/>
<name>A0ACB9P3H5_9MYRT</name>
<dbReference type="EMBL" id="CM042886">
    <property type="protein sequence ID" value="KAI4342364.1"/>
    <property type="molecule type" value="Genomic_DNA"/>
</dbReference>
<protein>
    <submittedName>
        <fullName evidence="1">Uncharacterized protein</fullName>
    </submittedName>
</protein>
<organism evidence="1 2">
    <name type="scientific">Melastoma candidum</name>
    <dbReference type="NCBI Taxonomy" id="119954"/>
    <lineage>
        <taxon>Eukaryota</taxon>
        <taxon>Viridiplantae</taxon>
        <taxon>Streptophyta</taxon>
        <taxon>Embryophyta</taxon>
        <taxon>Tracheophyta</taxon>
        <taxon>Spermatophyta</taxon>
        <taxon>Magnoliopsida</taxon>
        <taxon>eudicotyledons</taxon>
        <taxon>Gunneridae</taxon>
        <taxon>Pentapetalae</taxon>
        <taxon>rosids</taxon>
        <taxon>malvids</taxon>
        <taxon>Myrtales</taxon>
        <taxon>Melastomataceae</taxon>
        <taxon>Melastomatoideae</taxon>
        <taxon>Melastomateae</taxon>
        <taxon>Melastoma</taxon>
    </lineage>
</organism>
<keyword evidence="2" id="KW-1185">Reference proteome</keyword>
<comment type="caution">
    <text evidence="1">The sequence shown here is derived from an EMBL/GenBank/DDBJ whole genome shotgun (WGS) entry which is preliminary data.</text>
</comment>
<reference evidence="2" key="1">
    <citation type="journal article" date="2023" name="Front. Plant Sci.">
        <title>Chromosomal-level genome assembly of Melastoma candidum provides insights into trichome evolution.</title>
        <authorList>
            <person name="Zhong Y."/>
            <person name="Wu W."/>
            <person name="Sun C."/>
            <person name="Zou P."/>
            <person name="Liu Y."/>
            <person name="Dai S."/>
            <person name="Zhou R."/>
        </authorList>
    </citation>
    <scope>NUCLEOTIDE SEQUENCE [LARGE SCALE GENOMIC DNA]</scope>
</reference>
<evidence type="ECO:0000313" key="2">
    <source>
        <dbReference type="Proteomes" id="UP001057402"/>
    </source>
</evidence>
<accession>A0ACB9P3H5</accession>
<evidence type="ECO:0000313" key="1">
    <source>
        <dbReference type="EMBL" id="KAI4342364.1"/>
    </source>
</evidence>
<dbReference type="Proteomes" id="UP001057402">
    <property type="component" value="Chromosome 7"/>
</dbReference>
<sequence length="81" mass="8787">MAYCTYGAVQLAAGCLCISNWSDAKLQTNRAVAHGWSTLVATGPRRVPNTDGALDFGSYSELESADRHSRSDIRPELRGSR</sequence>